<protein>
    <submittedName>
        <fullName evidence="1">ATP-binding protein</fullName>
    </submittedName>
</protein>
<reference evidence="1 2" key="1">
    <citation type="submission" date="2018-11" db="EMBL/GenBank/DDBJ databases">
        <title>Genome sequencing of Lachnoanaerobaculum sp. KCOM 2030 (= ChDC B114).</title>
        <authorList>
            <person name="Kook J.-K."/>
            <person name="Park S.-N."/>
            <person name="Lim Y.K."/>
        </authorList>
    </citation>
    <scope>NUCLEOTIDE SEQUENCE [LARGE SCALE GENOMIC DNA]</scope>
    <source>
        <strain evidence="1 2">KCOM 2030</strain>
    </source>
</reference>
<dbReference type="Proteomes" id="UP000272490">
    <property type="component" value="Unassembled WGS sequence"/>
</dbReference>
<dbReference type="InterPro" id="IPR008533">
    <property type="entry name" value="DUF815"/>
</dbReference>
<dbReference type="SUPFAM" id="SSF52540">
    <property type="entry name" value="P-loop containing nucleoside triphosphate hydrolases"/>
    <property type="match status" value="1"/>
</dbReference>
<keyword evidence="2" id="KW-1185">Reference proteome</keyword>
<comment type="caution">
    <text evidence="1">The sequence shown here is derived from an EMBL/GenBank/DDBJ whole genome shotgun (WGS) entry which is preliminary data.</text>
</comment>
<dbReference type="AlphaFoldDB" id="A0A3P3QXB5"/>
<dbReference type="RefSeq" id="WP_128673711.1">
    <property type="nucleotide sequence ID" value="NZ_CAUQHB010000073.1"/>
</dbReference>
<dbReference type="CDD" id="cd00009">
    <property type="entry name" value="AAA"/>
    <property type="match status" value="1"/>
</dbReference>
<dbReference type="PANTHER" id="PTHR42935">
    <property type="entry name" value="SLR0930 PROTEIN"/>
    <property type="match status" value="1"/>
</dbReference>
<evidence type="ECO:0000313" key="2">
    <source>
        <dbReference type="Proteomes" id="UP000272490"/>
    </source>
</evidence>
<sequence length="423" mass="48853">MYSIKTCKDSKIDDLILYRDLKFEDTIRMFCALDKNSTNVSKTISKMLEVAGEYGLHGNLWANILALALAYNENVYSKATEIVGKTSGSINTFAIHDFRILRELIHFIPNINGDLLKEIYNYEGNGRDSKLVNTRVRDRILRLSKQLMEADSDNEFKDIITEFYKEYGVGKFGLNKAFRIEEGTDLKTANIIPITRVEHVYLNDIIGYDLQKKKLIENTESFIKGKPANNCLLYGDAGTGKSSSVKAIVNEYYDKGLRIIEIYKHQFRYLSDILEQLKDRNYKFIIYMDDLSFEESELEYKYLKAILEGGFGRRPENVLIYATSNRRHLIRESFRDKTETDEELHTRDTVEEKLSLSARFGEKIYYGSPDKKEFNSIVLALAKKHNIDMDESEILSKANMWELSHGGMSGRSATQFITYLQSQ</sequence>
<organism evidence="1 2">
    <name type="scientific">Lachnoanaerobaculum gingivalis</name>
    <dbReference type="NCBI Taxonomy" id="2490855"/>
    <lineage>
        <taxon>Bacteria</taxon>
        <taxon>Bacillati</taxon>
        <taxon>Bacillota</taxon>
        <taxon>Clostridia</taxon>
        <taxon>Lachnospirales</taxon>
        <taxon>Lachnospiraceae</taxon>
        <taxon>Lachnoanaerobaculum</taxon>
    </lineage>
</organism>
<dbReference type="Pfam" id="PF05673">
    <property type="entry name" value="DUF815"/>
    <property type="match status" value="1"/>
</dbReference>
<dbReference type="EMBL" id="RRCO01000002">
    <property type="protein sequence ID" value="RRJ25897.1"/>
    <property type="molecule type" value="Genomic_DNA"/>
</dbReference>
<name>A0A3P3QXB5_9FIRM</name>
<dbReference type="PANTHER" id="PTHR42935:SF1">
    <property type="entry name" value="SLR0930 PROTEIN"/>
    <property type="match status" value="1"/>
</dbReference>
<gene>
    <name evidence="1" type="ORF">EHV10_04970</name>
</gene>
<dbReference type="OrthoDB" id="9812140at2"/>
<evidence type="ECO:0000313" key="1">
    <source>
        <dbReference type="EMBL" id="RRJ25897.1"/>
    </source>
</evidence>
<proteinExistence type="predicted"/>
<keyword evidence="1" id="KW-0067">ATP-binding</keyword>
<dbReference type="Gene3D" id="3.40.50.300">
    <property type="entry name" value="P-loop containing nucleotide triphosphate hydrolases"/>
    <property type="match status" value="1"/>
</dbReference>
<dbReference type="InterPro" id="IPR027417">
    <property type="entry name" value="P-loop_NTPase"/>
</dbReference>
<keyword evidence="1" id="KW-0547">Nucleotide-binding</keyword>
<accession>A0A3P3QXB5</accession>
<dbReference type="GO" id="GO:0005524">
    <property type="term" value="F:ATP binding"/>
    <property type="evidence" value="ECO:0007669"/>
    <property type="project" value="UniProtKB-KW"/>
</dbReference>